<evidence type="ECO:0000256" key="1">
    <source>
        <dbReference type="SAM" id="SignalP"/>
    </source>
</evidence>
<proteinExistence type="predicted"/>
<evidence type="ECO:0000313" key="3">
    <source>
        <dbReference type="Proteomes" id="UP001480955"/>
    </source>
</evidence>
<dbReference type="RefSeq" id="WP_238257280.1">
    <property type="nucleotide sequence ID" value="NZ_BPRD01000420.1"/>
</dbReference>
<sequence>MSKTFLSLTTAALALTALATASARADEVGGVHNVKTVGALALETQGLATSDLSVHRQGGFALPGSVQWIDTPSDQVRTRQAAF</sequence>
<name>A0ABV1QT04_9HYPH</name>
<dbReference type="Proteomes" id="UP001480955">
    <property type="component" value="Unassembled WGS sequence"/>
</dbReference>
<feature type="chain" id="PRO_5045335150" evidence="1">
    <location>
        <begin position="26"/>
        <end position="83"/>
    </location>
</feature>
<keyword evidence="1" id="KW-0732">Signal</keyword>
<reference evidence="2 3" key="1">
    <citation type="submission" date="2024-06" db="EMBL/GenBank/DDBJ databases">
        <authorList>
            <person name="Campbell A.G."/>
        </authorList>
    </citation>
    <scope>NUCLEOTIDE SEQUENCE [LARGE SCALE GENOMIC DNA]</scope>
    <source>
        <strain evidence="2 3">EM12</strain>
    </source>
</reference>
<accession>A0ABV1QT04</accession>
<organism evidence="2 3">
    <name type="scientific">Methylorubrum podarium</name>
    <dbReference type="NCBI Taxonomy" id="200476"/>
    <lineage>
        <taxon>Bacteria</taxon>
        <taxon>Pseudomonadati</taxon>
        <taxon>Pseudomonadota</taxon>
        <taxon>Alphaproteobacteria</taxon>
        <taxon>Hyphomicrobiales</taxon>
        <taxon>Methylobacteriaceae</taxon>
        <taxon>Methylorubrum</taxon>
    </lineage>
</organism>
<keyword evidence="3" id="KW-1185">Reference proteome</keyword>
<protein>
    <submittedName>
        <fullName evidence="2">Uncharacterized protein</fullName>
    </submittedName>
</protein>
<comment type="caution">
    <text evidence="2">The sequence shown here is derived from an EMBL/GenBank/DDBJ whole genome shotgun (WGS) entry which is preliminary data.</text>
</comment>
<gene>
    <name evidence="2" type="ORF">ABS772_21810</name>
</gene>
<feature type="signal peptide" evidence="1">
    <location>
        <begin position="1"/>
        <end position="25"/>
    </location>
</feature>
<dbReference type="EMBL" id="JBELQE010000114">
    <property type="protein sequence ID" value="MER2252557.1"/>
    <property type="molecule type" value="Genomic_DNA"/>
</dbReference>
<evidence type="ECO:0000313" key="2">
    <source>
        <dbReference type="EMBL" id="MER2252557.1"/>
    </source>
</evidence>